<feature type="compositionally biased region" description="Basic residues" evidence="5">
    <location>
        <begin position="117"/>
        <end position="131"/>
    </location>
</feature>
<dbReference type="InterPro" id="IPR015943">
    <property type="entry name" value="WD40/YVTN_repeat-like_dom_sf"/>
</dbReference>
<gene>
    <name evidence="6" type="ORF">M9Y10_005301</name>
</gene>
<feature type="repeat" description="WD" evidence="3">
    <location>
        <begin position="265"/>
        <end position="306"/>
    </location>
</feature>
<keyword evidence="7" id="KW-1185">Reference proteome</keyword>
<feature type="repeat" description="WD" evidence="3">
    <location>
        <begin position="162"/>
        <end position="203"/>
    </location>
</feature>
<evidence type="ECO:0000256" key="2">
    <source>
        <dbReference type="ARBA" id="ARBA00022737"/>
    </source>
</evidence>
<dbReference type="InterPro" id="IPR019775">
    <property type="entry name" value="WD40_repeat_CS"/>
</dbReference>
<accession>A0ABR2JKV5</accession>
<feature type="repeat" description="WD" evidence="3">
    <location>
        <begin position="212"/>
        <end position="251"/>
    </location>
</feature>
<dbReference type="PANTHER" id="PTHR15653:SF0">
    <property type="entry name" value="CONNECTOR OF KINASE TO AP-1, ISOFORM E"/>
    <property type="match status" value="1"/>
</dbReference>
<feature type="compositionally biased region" description="Polar residues" evidence="5">
    <location>
        <begin position="75"/>
        <end position="89"/>
    </location>
</feature>
<dbReference type="Gene3D" id="2.130.10.10">
    <property type="entry name" value="YVTN repeat-like/Quinoprotein amine dehydrogenase"/>
    <property type="match status" value="3"/>
</dbReference>
<dbReference type="PANTHER" id="PTHR15653">
    <property type="entry name" value="STRIATIN"/>
    <property type="match status" value="1"/>
</dbReference>
<keyword evidence="2" id="KW-0677">Repeat</keyword>
<organism evidence="6 7">
    <name type="scientific">Tritrichomonas musculus</name>
    <dbReference type="NCBI Taxonomy" id="1915356"/>
    <lineage>
        <taxon>Eukaryota</taxon>
        <taxon>Metamonada</taxon>
        <taxon>Parabasalia</taxon>
        <taxon>Tritrichomonadida</taxon>
        <taxon>Tritrichomonadidae</taxon>
        <taxon>Tritrichomonas</taxon>
    </lineage>
</organism>
<dbReference type="InterPro" id="IPR036322">
    <property type="entry name" value="WD40_repeat_dom_sf"/>
</dbReference>
<evidence type="ECO:0000313" key="6">
    <source>
        <dbReference type="EMBL" id="KAK8878521.1"/>
    </source>
</evidence>
<dbReference type="PROSITE" id="PS50082">
    <property type="entry name" value="WD_REPEATS_2"/>
    <property type="match status" value="4"/>
</dbReference>
<evidence type="ECO:0000256" key="4">
    <source>
        <dbReference type="SAM" id="Coils"/>
    </source>
</evidence>
<reference evidence="6 7" key="1">
    <citation type="submission" date="2024-04" db="EMBL/GenBank/DDBJ databases">
        <title>Tritrichomonas musculus Genome.</title>
        <authorList>
            <person name="Alves-Ferreira E."/>
            <person name="Grigg M."/>
            <person name="Lorenzi H."/>
            <person name="Galac M."/>
        </authorList>
    </citation>
    <scope>NUCLEOTIDE SEQUENCE [LARGE SCALE GENOMIC DNA]</scope>
    <source>
        <strain evidence="6 7">EAF2021</strain>
    </source>
</reference>
<proteinExistence type="predicted"/>
<sequence>MNADITLKLSDQIAEMKRQENEWESEKSNIQSKISSLKEEEKEWLSLKDNLLSRLRILRSAAAAPSSKREEILSELSSQPSFHLSNTESSQEDIKSSNSSGSLSQSSSSSLISPGTVKKKAGAGIKRRKSLMPKSPAGSPKASSPKSPDQPGALDYNIKWSLSQHLDCVRCATFHPTLPYIATGSDDGSIRITNLDPQKKTRTKNPVPLLSLRGHSGPILSLAAYNNFLISGDVNGQICVWDFSETKSSMNESHGRVDHHIQYFANNHSDAVWSIATHENSTYYISASADQTIRINDINTQESIPIQIPDGPTVASFNSDGSIFVVGCSNGHIHIFENKQNIGDYDLQSRVISICRSASKDEILIACEDKNIKVFDIANREVKKQFIAHESYTSAMDITSDGHFLVTTSPDKTIRVWTIPDFDVVSVDNHHREKYGEAGLCVAATRPSNSHEYFASGGADGVVKIFVKSK</sequence>
<dbReference type="Proteomes" id="UP001470230">
    <property type="component" value="Unassembled WGS sequence"/>
</dbReference>
<dbReference type="EMBL" id="JAPFFF010000011">
    <property type="protein sequence ID" value="KAK8878521.1"/>
    <property type="molecule type" value="Genomic_DNA"/>
</dbReference>
<evidence type="ECO:0000313" key="7">
    <source>
        <dbReference type="Proteomes" id="UP001470230"/>
    </source>
</evidence>
<name>A0ABR2JKV5_9EUKA</name>
<dbReference type="PROSITE" id="PS00678">
    <property type="entry name" value="WD_REPEATS_1"/>
    <property type="match status" value="1"/>
</dbReference>
<feature type="region of interest" description="Disordered" evidence="5">
    <location>
        <begin position="61"/>
        <end position="152"/>
    </location>
</feature>
<evidence type="ECO:0000256" key="3">
    <source>
        <dbReference type="PROSITE-ProRule" id="PRU00221"/>
    </source>
</evidence>
<dbReference type="InterPro" id="IPR001680">
    <property type="entry name" value="WD40_rpt"/>
</dbReference>
<dbReference type="Pfam" id="PF00400">
    <property type="entry name" value="WD40"/>
    <property type="match status" value="4"/>
</dbReference>
<dbReference type="InterPro" id="IPR051488">
    <property type="entry name" value="WD_repeat_striatin"/>
</dbReference>
<keyword evidence="1 3" id="KW-0853">WD repeat</keyword>
<dbReference type="SMART" id="SM00320">
    <property type="entry name" value="WD40"/>
    <property type="match status" value="7"/>
</dbReference>
<keyword evidence="4" id="KW-0175">Coiled coil</keyword>
<feature type="repeat" description="WD" evidence="3">
    <location>
        <begin position="386"/>
        <end position="427"/>
    </location>
</feature>
<comment type="caution">
    <text evidence="6">The sequence shown here is derived from an EMBL/GenBank/DDBJ whole genome shotgun (WGS) entry which is preliminary data.</text>
</comment>
<protein>
    <submittedName>
        <fullName evidence="6">WD repeat-containing protein 64</fullName>
    </submittedName>
</protein>
<feature type="compositionally biased region" description="Low complexity" evidence="5">
    <location>
        <begin position="96"/>
        <end position="113"/>
    </location>
</feature>
<feature type="compositionally biased region" description="Low complexity" evidence="5">
    <location>
        <begin position="133"/>
        <end position="147"/>
    </location>
</feature>
<feature type="coiled-coil region" evidence="4">
    <location>
        <begin position="2"/>
        <end position="40"/>
    </location>
</feature>
<dbReference type="PROSITE" id="PS50294">
    <property type="entry name" value="WD_REPEATS_REGION"/>
    <property type="match status" value="1"/>
</dbReference>
<evidence type="ECO:0000256" key="5">
    <source>
        <dbReference type="SAM" id="MobiDB-lite"/>
    </source>
</evidence>
<evidence type="ECO:0000256" key="1">
    <source>
        <dbReference type="ARBA" id="ARBA00022574"/>
    </source>
</evidence>
<dbReference type="SUPFAM" id="SSF50978">
    <property type="entry name" value="WD40 repeat-like"/>
    <property type="match status" value="1"/>
</dbReference>